<comment type="subcellular location">
    <subcellularLocation>
        <location evidence="1">Cell membrane</location>
        <topology evidence="1">Peripheral membrane protein</topology>
        <orientation evidence="1">Cytoplasmic side</orientation>
    </subcellularLocation>
</comment>
<dbReference type="SMART" id="SM01234">
    <property type="entry name" value="Haemolytic"/>
    <property type="match status" value="1"/>
</dbReference>
<dbReference type="Proteomes" id="UP000317093">
    <property type="component" value="Chromosome"/>
</dbReference>
<keyword evidence="1" id="KW-0472">Membrane</keyword>
<dbReference type="AlphaFoldDB" id="A0A518AYG1"/>
<dbReference type="NCBIfam" id="TIGR00278">
    <property type="entry name" value="membrane protein insertion efficiency factor YidD"/>
    <property type="match status" value="1"/>
</dbReference>
<comment type="function">
    <text evidence="1">Could be involved in insertion of integral membrane proteins into the membrane.</text>
</comment>
<organism evidence="3 4">
    <name type="scientific">Kolteria novifilia</name>
    <dbReference type="NCBI Taxonomy" id="2527975"/>
    <lineage>
        <taxon>Bacteria</taxon>
        <taxon>Pseudomonadati</taxon>
        <taxon>Planctomycetota</taxon>
        <taxon>Planctomycetia</taxon>
        <taxon>Kolteriales</taxon>
        <taxon>Kolteriaceae</taxon>
        <taxon>Kolteria</taxon>
    </lineage>
</organism>
<dbReference type="OrthoDB" id="9801753at2"/>
<dbReference type="Pfam" id="PF01809">
    <property type="entry name" value="YidD"/>
    <property type="match status" value="1"/>
</dbReference>
<dbReference type="EMBL" id="CP036279">
    <property type="protein sequence ID" value="QDU59754.1"/>
    <property type="molecule type" value="Genomic_DNA"/>
</dbReference>
<evidence type="ECO:0000313" key="4">
    <source>
        <dbReference type="Proteomes" id="UP000317093"/>
    </source>
</evidence>
<dbReference type="InterPro" id="IPR002696">
    <property type="entry name" value="Membr_insert_effic_factor_YidD"/>
</dbReference>
<keyword evidence="1" id="KW-1003">Cell membrane</keyword>
<dbReference type="PANTHER" id="PTHR33383:SF1">
    <property type="entry name" value="MEMBRANE PROTEIN INSERTION EFFICIENCY FACTOR-RELATED"/>
    <property type="match status" value="1"/>
</dbReference>
<comment type="similarity">
    <text evidence="1">Belongs to the UPF0161 family.</text>
</comment>
<dbReference type="PANTHER" id="PTHR33383">
    <property type="entry name" value="MEMBRANE PROTEIN INSERTION EFFICIENCY FACTOR-RELATED"/>
    <property type="match status" value="1"/>
</dbReference>
<accession>A0A518AYG1</accession>
<dbReference type="HAMAP" id="MF_00386">
    <property type="entry name" value="UPF0161_YidD"/>
    <property type="match status" value="1"/>
</dbReference>
<evidence type="ECO:0000256" key="2">
    <source>
        <dbReference type="SAM" id="MobiDB-lite"/>
    </source>
</evidence>
<gene>
    <name evidence="3" type="ORF">Pan216_05860</name>
</gene>
<feature type="region of interest" description="Disordered" evidence="2">
    <location>
        <begin position="1"/>
        <end position="29"/>
    </location>
</feature>
<name>A0A518AYG1_9BACT</name>
<keyword evidence="4" id="KW-1185">Reference proteome</keyword>
<evidence type="ECO:0000313" key="3">
    <source>
        <dbReference type="EMBL" id="QDU59754.1"/>
    </source>
</evidence>
<dbReference type="KEGG" id="knv:Pan216_05860"/>
<sequence>MNGAESETGRTTSPAAESSREEEPSDELEVWQRYPPKSLLAKGGVFLIGQYQRWLSPIFHGCCRFHPSCSRYTVMAIGKYGFWKGCLLGAWRILRCNPFNAGGVDYP</sequence>
<reference evidence="3 4" key="1">
    <citation type="submission" date="2019-02" db="EMBL/GenBank/DDBJ databases">
        <title>Deep-cultivation of Planctomycetes and their phenomic and genomic characterization uncovers novel biology.</title>
        <authorList>
            <person name="Wiegand S."/>
            <person name="Jogler M."/>
            <person name="Boedeker C."/>
            <person name="Pinto D."/>
            <person name="Vollmers J."/>
            <person name="Rivas-Marin E."/>
            <person name="Kohn T."/>
            <person name="Peeters S.H."/>
            <person name="Heuer A."/>
            <person name="Rast P."/>
            <person name="Oberbeckmann S."/>
            <person name="Bunk B."/>
            <person name="Jeske O."/>
            <person name="Meyerdierks A."/>
            <person name="Storesund J.E."/>
            <person name="Kallscheuer N."/>
            <person name="Luecker S."/>
            <person name="Lage O.M."/>
            <person name="Pohl T."/>
            <person name="Merkel B.J."/>
            <person name="Hornburger P."/>
            <person name="Mueller R.-W."/>
            <person name="Bruemmer F."/>
            <person name="Labrenz M."/>
            <person name="Spormann A.M."/>
            <person name="Op den Camp H."/>
            <person name="Overmann J."/>
            <person name="Amann R."/>
            <person name="Jetten M.S.M."/>
            <person name="Mascher T."/>
            <person name="Medema M.H."/>
            <person name="Devos D.P."/>
            <person name="Kaster A.-K."/>
            <person name="Ovreas L."/>
            <person name="Rohde M."/>
            <person name="Galperin M.Y."/>
            <person name="Jogler C."/>
        </authorList>
    </citation>
    <scope>NUCLEOTIDE SEQUENCE [LARGE SCALE GENOMIC DNA]</scope>
    <source>
        <strain evidence="3 4">Pan216</strain>
    </source>
</reference>
<evidence type="ECO:0000256" key="1">
    <source>
        <dbReference type="HAMAP-Rule" id="MF_00386"/>
    </source>
</evidence>
<dbReference type="GO" id="GO:0005886">
    <property type="term" value="C:plasma membrane"/>
    <property type="evidence" value="ECO:0007669"/>
    <property type="project" value="UniProtKB-SubCell"/>
</dbReference>
<proteinExistence type="inferred from homology"/>
<protein>
    <recommendedName>
        <fullName evidence="1">Putative membrane protein insertion efficiency factor</fullName>
    </recommendedName>
</protein>